<evidence type="ECO:0000256" key="3">
    <source>
        <dbReference type="ARBA" id="ARBA00023242"/>
    </source>
</evidence>
<dbReference type="OrthoDB" id="310853at2759"/>
<organism evidence="7 8">
    <name type="scientific">Guyanagaster necrorhizus</name>
    <dbReference type="NCBI Taxonomy" id="856835"/>
    <lineage>
        <taxon>Eukaryota</taxon>
        <taxon>Fungi</taxon>
        <taxon>Dikarya</taxon>
        <taxon>Basidiomycota</taxon>
        <taxon>Agaricomycotina</taxon>
        <taxon>Agaricomycetes</taxon>
        <taxon>Agaricomycetidae</taxon>
        <taxon>Agaricales</taxon>
        <taxon>Marasmiineae</taxon>
        <taxon>Physalacriaceae</taxon>
        <taxon>Guyanagaster</taxon>
    </lineage>
</organism>
<feature type="compositionally biased region" description="Pro residues" evidence="5">
    <location>
        <begin position="1060"/>
        <end position="1072"/>
    </location>
</feature>
<dbReference type="GO" id="GO:0000076">
    <property type="term" value="P:DNA replication checkpoint signaling"/>
    <property type="evidence" value="ECO:0007669"/>
    <property type="project" value="TreeGrafter"/>
</dbReference>
<dbReference type="EMBL" id="MU250537">
    <property type="protein sequence ID" value="KAG7445257.1"/>
    <property type="molecule type" value="Genomic_DNA"/>
</dbReference>
<keyword evidence="8" id="KW-1185">Reference proteome</keyword>
<dbReference type="PANTHER" id="PTHR22940">
    <property type="entry name" value="TIMEOUT/TIMELESS-2"/>
    <property type="match status" value="1"/>
</dbReference>
<dbReference type="GO" id="GO:0031298">
    <property type="term" value="C:replication fork protection complex"/>
    <property type="evidence" value="ECO:0007669"/>
    <property type="project" value="TreeGrafter"/>
</dbReference>
<evidence type="ECO:0000259" key="6">
    <source>
        <dbReference type="Pfam" id="PF04821"/>
    </source>
</evidence>
<dbReference type="Pfam" id="PF04821">
    <property type="entry name" value="TIMELESS"/>
    <property type="match status" value="1"/>
</dbReference>
<dbReference type="GO" id="GO:0003677">
    <property type="term" value="F:DNA binding"/>
    <property type="evidence" value="ECO:0007669"/>
    <property type="project" value="TreeGrafter"/>
</dbReference>
<evidence type="ECO:0000256" key="5">
    <source>
        <dbReference type="SAM" id="MobiDB-lite"/>
    </source>
</evidence>
<evidence type="ECO:0000256" key="2">
    <source>
        <dbReference type="ARBA" id="ARBA00022880"/>
    </source>
</evidence>
<dbReference type="GeneID" id="66108780"/>
<sequence length="1127" mass="129194">MDDDDDRSTVEHAEGEEPLTRRDILGPVVKRVVDALGGYEGDVYRLGDEAYGCLKDLKRLWRKDDTDDERTVARLFWETRVLTNDIIPILLETAGKGLVEDKQAIACADLLTAMTWPIDMAEELKELDEELDKGTDYTQLLQSHLHYKAALLKPGVIQALFGILLPPLAKQQKERTARDGQIVHVVLYFFRNLAFIKDLPINMHLSSDQAEFSAMQTKLVHVMSETHAFELLFTIASNTGNDPLFNTWNTLVLEIFYLLLRGTKPTSLTLDPAKQPQENLRRLLATEDRRKKEIARKASSRHSRFGTTIAVSLNPNKKPKPAEDAGNEADVESSKSQPFVLHRQQAIKESTGTIWDMKKKQKKKRDKVVDELSRTDNLSSEAKIILRQFAVNFLDGCFNSFLSTLIRDIRSERAKITDKDNLRLLYVTKWFLEFFLAMRAKEKDKGGCGFDLVAEVTERTWIVWVLKRMREANEEKPKLWTELQAGIECLTQLLLLIDDMASSDITDPVLNEAADILQQQLIYNGEVLDIAFESLRTYKEGTQSLAYLDSSVYLGYSLLKMLERWGKKKSGEMYVRKKKSKRKRKGDVPDVEDEEVEEEEVIHETMFTFEAFEMKFAHTDVNHTLLTYLSRYKDFSSSEHMKRVVSLLHRQAVRTKAEGLFFKVSTLDLFKTILADQRSFAREQPYKDLINLINFILRRFFKALDEYPFLAIEAFFPKNRGHWKVFSSYEPESAMTKERAQGQDEDPRVPPDVHVKEGHSWSEEVGIVVAVLVDAGQEEWVDWTKEILTTAIAQREKIIEETDARDDDADDEDNRLAVNLDAPSSEALAKMQDYRIPCTKDEHANAVTKNAQLKLLFRLCKFYIENEDADELEWYIPAAISPLELRRTLTVINQFLESPIDLNGKRASQLLAKTRRRRRKTRAQDSDQEDVEASDEEEPRRRKKTERKKKEEQQYKSAQFIDDSDEEYGDMEAFLAQEKVRREKAARNPAALGEGRSGAMKSHGTKKRRKKAGDKGDKKRRKGETDDMAVVVLSDEVNSDLDTDIEVEEGWNSTGADEQPQPPPALPKPKPIYKPRASDITPLSSAVHEKGDHQTQTISKRPEQEPTGPPSLPTRRKGRLIVSDEDE</sequence>
<feature type="compositionally biased region" description="Acidic residues" evidence="5">
    <location>
        <begin position="1037"/>
        <end position="1049"/>
    </location>
</feature>
<protein>
    <submittedName>
        <fullName evidence="7">Timeless-domain-containing protein</fullName>
    </submittedName>
</protein>
<accession>A0A9P7VRG6</accession>
<dbReference type="PANTHER" id="PTHR22940:SF4">
    <property type="entry name" value="PROTEIN TIMELESS HOMOLOG"/>
    <property type="match status" value="1"/>
</dbReference>
<feature type="region of interest" description="Disordered" evidence="5">
    <location>
        <begin position="980"/>
        <end position="1127"/>
    </location>
</feature>
<dbReference type="GO" id="GO:0043111">
    <property type="term" value="P:replication fork arrest"/>
    <property type="evidence" value="ECO:0007669"/>
    <property type="project" value="TreeGrafter"/>
</dbReference>
<dbReference type="AlphaFoldDB" id="A0A9P7VRG6"/>
<keyword evidence="2" id="KW-0236">DNA replication inhibitor</keyword>
<evidence type="ECO:0000256" key="4">
    <source>
        <dbReference type="ARBA" id="ARBA00023306"/>
    </source>
</evidence>
<feature type="region of interest" description="Disordered" evidence="5">
    <location>
        <begin position="913"/>
        <end position="963"/>
    </location>
</feature>
<feature type="compositionally biased region" description="Basic residues" evidence="5">
    <location>
        <begin position="1003"/>
        <end position="1022"/>
    </location>
</feature>
<comment type="caution">
    <text evidence="7">The sequence shown here is derived from an EMBL/GenBank/DDBJ whole genome shotgun (WGS) entry which is preliminary data.</text>
</comment>
<proteinExistence type="predicted"/>
<keyword evidence="3" id="KW-0539">Nucleus</keyword>
<dbReference type="Proteomes" id="UP000812287">
    <property type="component" value="Unassembled WGS sequence"/>
</dbReference>
<feature type="compositionally biased region" description="Acidic residues" evidence="5">
    <location>
        <begin position="926"/>
        <end position="937"/>
    </location>
</feature>
<evidence type="ECO:0000313" key="7">
    <source>
        <dbReference type="EMBL" id="KAG7445257.1"/>
    </source>
</evidence>
<dbReference type="RefSeq" id="XP_043038757.1">
    <property type="nucleotide sequence ID" value="XM_043186483.1"/>
</dbReference>
<dbReference type="InterPro" id="IPR006906">
    <property type="entry name" value="Timeless_N"/>
</dbReference>
<dbReference type="InterPro" id="IPR044998">
    <property type="entry name" value="Timeless"/>
</dbReference>
<comment type="subcellular location">
    <subcellularLocation>
        <location evidence="1">Nucleus</location>
    </subcellularLocation>
</comment>
<evidence type="ECO:0000256" key="1">
    <source>
        <dbReference type="ARBA" id="ARBA00004123"/>
    </source>
</evidence>
<feature type="region of interest" description="Disordered" evidence="5">
    <location>
        <begin position="311"/>
        <end position="337"/>
    </location>
</feature>
<reference evidence="7" key="1">
    <citation type="submission" date="2020-11" db="EMBL/GenBank/DDBJ databases">
        <title>Adaptations for nitrogen fixation in a non-lichenized fungal sporocarp promotes dispersal by wood-feeding termites.</title>
        <authorList>
            <consortium name="DOE Joint Genome Institute"/>
            <person name="Koch R.A."/>
            <person name="Yoon G."/>
            <person name="Arayal U."/>
            <person name="Lail K."/>
            <person name="Amirebrahimi M."/>
            <person name="Labutti K."/>
            <person name="Lipzen A."/>
            <person name="Riley R."/>
            <person name="Barry K."/>
            <person name="Henrissat B."/>
            <person name="Grigoriev I.V."/>
            <person name="Herr J.R."/>
            <person name="Aime M.C."/>
        </authorList>
    </citation>
    <scope>NUCLEOTIDE SEQUENCE</scope>
    <source>
        <strain evidence="7">MCA 3950</strain>
    </source>
</reference>
<dbReference type="GO" id="GO:0006281">
    <property type="term" value="P:DNA repair"/>
    <property type="evidence" value="ECO:0007669"/>
    <property type="project" value="TreeGrafter"/>
</dbReference>
<keyword evidence="4" id="KW-0131">Cell cycle</keyword>
<gene>
    <name evidence="7" type="ORF">BT62DRAFT_933075</name>
</gene>
<feature type="domain" description="Timeless N-terminal" evidence="6">
    <location>
        <begin position="43"/>
        <end position="311"/>
    </location>
</feature>
<evidence type="ECO:0000313" key="8">
    <source>
        <dbReference type="Proteomes" id="UP000812287"/>
    </source>
</evidence>
<name>A0A9P7VRG6_9AGAR</name>